<evidence type="ECO:0000313" key="2">
    <source>
        <dbReference type="EMBL" id="QBD79925.1"/>
    </source>
</evidence>
<name>A0A4P6JWT0_KTERU</name>
<dbReference type="KEGG" id="kbs:EPA93_29665"/>
<evidence type="ECO:0000313" key="3">
    <source>
        <dbReference type="Proteomes" id="UP000290365"/>
    </source>
</evidence>
<dbReference type="OrthoDB" id="530017at2"/>
<dbReference type="AlphaFoldDB" id="A0A4P6JWT0"/>
<proteinExistence type="predicted"/>
<protein>
    <submittedName>
        <fullName evidence="2">Uncharacterized protein</fullName>
    </submittedName>
</protein>
<reference evidence="2 3" key="1">
    <citation type="submission" date="2019-01" db="EMBL/GenBank/DDBJ databases">
        <title>Ktedonosporobacter rubrisoli SCAWS-G2.</title>
        <authorList>
            <person name="Huang Y."/>
            <person name="Yan B."/>
        </authorList>
    </citation>
    <scope>NUCLEOTIDE SEQUENCE [LARGE SCALE GENOMIC DNA]</scope>
    <source>
        <strain evidence="2 3">SCAWS-G2</strain>
    </source>
</reference>
<accession>A0A4P6JWT0</accession>
<gene>
    <name evidence="2" type="ORF">EPA93_29665</name>
</gene>
<feature type="coiled-coil region" evidence="1">
    <location>
        <begin position="279"/>
        <end position="316"/>
    </location>
</feature>
<evidence type="ECO:0000256" key="1">
    <source>
        <dbReference type="SAM" id="Coils"/>
    </source>
</evidence>
<sequence length="393" mass="45177">MKETDITGIADMLGARRSGNKRTVLILGAHAGAFFENMGLYEHVSKYSMRSFERLSVLEKFEECFKILRDRFNESDVDTLLRVAVKDEKSLVAREEDDCVAELVKEGYFELIISTNIDTILEGALRQAKMQEPYDYSVFNVGRDSGSPAMRTRPKYGLLLKLFGDLGSRQYTLIKEEFDLATDRELKDYLEEVLCGDVLIVGYDPVWDEPLERAISISERSRDIIFVGEDLPPISSNMIKALQRRKGSYLVGRDGSYATFMRKLHRQILNRLPISYEAMSKIGNRLRNIEGKVQKLEEQIEVLKEQNEALKEGQTEILRMLNAMQVNHKEFLEQKEFQKEGQNKILEALNSIYVEQKKLNDSVNIIYNGHKEPINEKSELRAEQKNLGDDVQA</sequence>
<dbReference type="Proteomes" id="UP000290365">
    <property type="component" value="Chromosome"/>
</dbReference>
<organism evidence="2 3">
    <name type="scientific">Ktedonosporobacter rubrisoli</name>
    <dbReference type="NCBI Taxonomy" id="2509675"/>
    <lineage>
        <taxon>Bacteria</taxon>
        <taxon>Bacillati</taxon>
        <taxon>Chloroflexota</taxon>
        <taxon>Ktedonobacteria</taxon>
        <taxon>Ktedonobacterales</taxon>
        <taxon>Ktedonosporobacteraceae</taxon>
        <taxon>Ktedonosporobacter</taxon>
    </lineage>
</organism>
<dbReference type="Pfam" id="PF13289">
    <property type="entry name" value="SIR2_2"/>
    <property type="match status" value="1"/>
</dbReference>
<dbReference type="EMBL" id="CP035758">
    <property type="protein sequence ID" value="QBD79925.1"/>
    <property type="molecule type" value="Genomic_DNA"/>
</dbReference>
<keyword evidence="3" id="KW-1185">Reference proteome</keyword>
<dbReference type="RefSeq" id="WP_129890991.1">
    <property type="nucleotide sequence ID" value="NZ_CP035758.1"/>
</dbReference>
<keyword evidence="1" id="KW-0175">Coiled coil</keyword>